<keyword evidence="3" id="KW-0731">Sigma factor</keyword>
<reference evidence="8 9" key="1">
    <citation type="submission" date="2019-07" db="EMBL/GenBank/DDBJ databases">
        <title>Whole genome shotgun sequence of Cellulomonas xylanilytica NBRC 101102.</title>
        <authorList>
            <person name="Hosoyama A."/>
            <person name="Uohara A."/>
            <person name="Ohji S."/>
            <person name="Ichikawa N."/>
        </authorList>
    </citation>
    <scope>NUCLEOTIDE SEQUENCE [LARGE SCALE GENOMIC DNA]</scope>
    <source>
        <strain evidence="8 9">NBRC 101102</strain>
    </source>
</reference>
<dbReference type="Proteomes" id="UP000321118">
    <property type="component" value="Unassembled WGS sequence"/>
</dbReference>
<evidence type="ECO:0000256" key="3">
    <source>
        <dbReference type="ARBA" id="ARBA00023082"/>
    </source>
</evidence>
<keyword evidence="5" id="KW-0804">Transcription</keyword>
<dbReference type="NCBIfam" id="TIGR02937">
    <property type="entry name" value="sigma70-ECF"/>
    <property type="match status" value="1"/>
</dbReference>
<feature type="domain" description="RNA polymerase sigma factor 70 region 4 type 2" evidence="7">
    <location>
        <begin position="144"/>
        <end position="196"/>
    </location>
</feature>
<gene>
    <name evidence="8" type="ORF">CXY01_35900</name>
</gene>
<dbReference type="InterPro" id="IPR013325">
    <property type="entry name" value="RNA_pol_sigma_r2"/>
</dbReference>
<keyword evidence="9" id="KW-1185">Reference proteome</keyword>
<evidence type="ECO:0008006" key="10">
    <source>
        <dbReference type="Google" id="ProtNLM"/>
    </source>
</evidence>
<dbReference type="NCBIfam" id="TIGR02983">
    <property type="entry name" value="SigE-fam_strep"/>
    <property type="match status" value="1"/>
</dbReference>
<evidence type="ECO:0000313" key="8">
    <source>
        <dbReference type="EMBL" id="GEK23070.1"/>
    </source>
</evidence>
<dbReference type="SUPFAM" id="SSF88946">
    <property type="entry name" value="Sigma2 domain of RNA polymerase sigma factors"/>
    <property type="match status" value="1"/>
</dbReference>
<organism evidence="8 9">
    <name type="scientific">Cellulomonas xylanilytica</name>
    <dbReference type="NCBI Taxonomy" id="233583"/>
    <lineage>
        <taxon>Bacteria</taxon>
        <taxon>Bacillati</taxon>
        <taxon>Actinomycetota</taxon>
        <taxon>Actinomycetes</taxon>
        <taxon>Micrococcales</taxon>
        <taxon>Cellulomonadaceae</taxon>
        <taxon>Cellulomonas</taxon>
    </lineage>
</organism>
<dbReference type="GO" id="GO:0016987">
    <property type="term" value="F:sigma factor activity"/>
    <property type="evidence" value="ECO:0007669"/>
    <property type="project" value="UniProtKB-KW"/>
</dbReference>
<dbReference type="PANTHER" id="PTHR43133">
    <property type="entry name" value="RNA POLYMERASE ECF-TYPE SIGMA FACTO"/>
    <property type="match status" value="1"/>
</dbReference>
<dbReference type="AlphaFoldDB" id="A0A510VCW3"/>
<dbReference type="GO" id="GO:0003677">
    <property type="term" value="F:DNA binding"/>
    <property type="evidence" value="ECO:0007669"/>
    <property type="project" value="UniProtKB-KW"/>
</dbReference>
<name>A0A510VCW3_9CELL</name>
<accession>A0A510VCW3</accession>
<dbReference type="InterPro" id="IPR007627">
    <property type="entry name" value="RNA_pol_sigma70_r2"/>
</dbReference>
<dbReference type="InterPro" id="IPR013249">
    <property type="entry name" value="RNA_pol_sigma70_r4_t2"/>
</dbReference>
<comment type="caution">
    <text evidence="8">The sequence shown here is derived from an EMBL/GenBank/DDBJ whole genome shotgun (WGS) entry which is preliminary data.</text>
</comment>
<dbReference type="InterPro" id="IPR013324">
    <property type="entry name" value="RNA_pol_sigma_r3/r4-like"/>
</dbReference>
<evidence type="ECO:0000313" key="9">
    <source>
        <dbReference type="Proteomes" id="UP000321118"/>
    </source>
</evidence>
<evidence type="ECO:0000256" key="1">
    <source>
        <dbReference type="ARBA" id="ARBA00010641"/>
    </source>
</evidence>
<feature type="domain" description="RNA polymerase sigma-70 region 2" evidence="6">
    <location>
        <begin position="56"/>
        <end position="120"/>
    </location>
</feature>
<dbReference type="GO" id="GO:0006352">
    <property type="term" value="P:DNA-templated transcription initiation"/>
    <property type="evidence" value="ECO:0007669"/>
    <property type="project" value="InterPro"/>
</dbReference>
<proteinExistence type="inferred from homology"/>
<evidence type="ECO:0000259" key="7">
    <source>
        <dbReference type="Pfam" id="PF08281"/>
    </source>
</evidence>
<comment type="similarity">
    <text evidence="1">Belongs to the sigma-70 factor family. ECF subfamily.</text>
</comment>
<protein>
    <recommendedName>
        <fullName evidence="10">DNA-directed RNA polymerase sigma-70 factor</fullName>
    </recommendedName>
</protein>
<dbReference type="InterPro" id="IPR039425">
    <property type="entry name" value="RNA_pol_sigma-70-like"/>
</dbReference>
<dbReference type="InterPro" id="IPR014325">
    <property type="entry name" value="RNA_pol_sigma-E_actinobac"/>
</dbReference>
<dbReference type="Pfam" id="PF08281">
    <property type="entry name" value="Sigma70_r4_2"/>
    <property type="match status" value="1"/>
</dbReference>
<evidence type="ECO:0000256" key="2">
    <source>
        <dbReference type="ARBA" id="ARBA00023015"/>
    </source>
</evidence>
<dbReference type="SUPFAM" id="SSF88659">
    <property type="entry name" value="Sigma3 and sigma4 domains of RNA polymerase sigma factors"/>
    <property type="match status" value="1"/>
</dbReference>
<dbReference type="PANTHER" id="PTHR43133:SF50">
    <property type="entry name" value="ECF RNA POLYMERASE SIGMA FACTOR SIGM"/>
    <property type="match status" value="1"/>
</dbReference>
<keyword evidence="4" id="KW-0238">DNA-binding</keyword>
<dbReference type="InterPro" id="IPR036388">
    <property type="entry name" value="WH-like_DNA-bd_sf"/>
</dbReference>
<evidence type="ECO:0000259" key="6">
    <source>
        <dbReference type="Pfam" id="PF04542"/>
    </source>
</evidence>
<evidence type="ECO:0000256" key="4">
    <source>
        <dbReference type="ARBA" id="ARBA00023125"/>
    </source>
</evidence>
<sequence>MEPFAEMLRVEGVTMTGDASAVLAEGDPARQHDDGADWVVVATGATYEDEFVAFVAAARDPLFRMAYLLCGDRHRAEDLTQQTFEKTWRTWRSARRGDPLVWARRILANQRIDTWRRTRREVLTGLEQPDATTRSSTKSVDDRDAVVRALLLLPIKQRRVVVLRHLLELSEAEVAAELEMPVGTVKSSAARGLAQLRRTLDETRSEDS</sequence>
<dbReference type="CDD" id="cd06171">
    <property type="entry name" value="Sigma70_r4"/>
    <property type="match status" value="1"/>
</dbReference>
<evidence type="ECO:0000256" key="5">
    <source>
        <dbReference type="ARBA" id="ARBA00023163"/>
    </source>
</evidence>
<dbReference type="EMBL" id="BJUB01000013">
    <property type="protein sequence ID" value="GEK23070.1"/>
    <property type="molecule type" value="Genomic_DNA"/>
</dbReference>
<dbReference type="Gene3D" id="1.10.1740.10">
    <property type="match status" value="1"/>
</dbReference>
<keyword evidence="2" id="KW-0805">Transcription regulation</keyword>
<dbReference type="Gene3D" id="1.10.10.10">
    <property type="entry name" value="Winged helix-like DNA-binding domain superfamily/Winged helix DNA-binding domain"/>
    <property type="match status" value="1"/>
</dbReference>
<dbReference type="InterPro" id="IPR014284">
    <property type="entry name" value="RNA_pol_sigma-70_dom"/>
</dbReference>
<dbReference type="Pfam" id="PF04542">
    <property type="entry name" value="Sigma70_r2"/>
    <property type="match status" value="1"/>
</dbReference>